<comment type="subcellular location">
    <subcellularLocation>
        <location evidence="1">Cell membrane</location>
        <topology evidence="1">Multi-pass membrane protein</topology>
    </subcellularLocation>
</comment>
<proteinExistence type="inferred from homology"/>
<protein>
    <recommendedName>
        <fullName evidence="4">Putative hemin transport system permease protein HrtB</fullName>
    </recommendedName>
</protein>
<evidence type="ECO:0000256" key="8">
    <source>
        <dbReference type="ARBA" id="ARBA00022989"/>
    </source>
</evidence>
<keyword evidence="8 11" id="KW-1133">Transmembrane helix</keyword>
<comment type="similarity">
    <text evidence="2">Belongs to the ABC-4 integral membrane protein family. HrtB subfamily.</text>
</comment>
<evidence type="ECO:0000256" key="9">
    <source>
        <dbReference type="ARBA" id="ARBA00023136"/>
    </source>
</evidence>
<evidence type="ECO:0000256" key="6">
    <source>
        <dbReference type="ARBA" id="ARBA00022475"/>
    </source>
</evidence>
<dbReference type="PANTHER" id="PTHR43738">
    <property type="entry name" value="ABC TRANSPORTER, MEMBRANE PROTEIN"/>
    <property type="match status" value="1"/>
</dbReference>
<reference evidence="14 15" key="1">
    <citation type="journal article" date="2012" name="BMC Genomics">
        <title>Comparative genomic analysis of the genus Staphylococcus including Staphylococcus aureus and its newly described sister species Staphylococcus simiae.</title>
        <authorList>
            <person name="Suzuki H."/>
            <person name="Lefebure T."/>
            <person name="Pavinski Bitar P."/>
            <person name="Stanhope M.J."/>
        </authorList>
    </citation>
    <scope>NUCLEOTIDE SEQUENCE [LARGE SCALE GENOMIC DNA]</scope>
    <source>
        <strain evidence="14 15">CCM 7213</strain>
    </source>
</reference>
<comment type="function">
    <text evidence="10">Part of the ABC transporter complex hrt involved in hemin import. Responsible for the translocation of the substrate across the membrane.</text>
</comment>
<name>G5JG28_9STAP</name>
<dbReference type="GO" id="GO:0005886">
    <property type="term" value="C:plasma membrane"/>
    <property type="evidence" value="ECO:0007669"/>
    <property type="project" value="UniProtKB-SubCell"/>
</dbReference>
<feature type="transmembrane region" description="Helical" evidence="11">
    <location>
        <begin position="20"/>
        <end position="41"/>
    </location>
</feature>
<feature type="transmembrane region" description="Helical" evidence="11">
    <location>
        <begin position="317"/>
        <end position="338"/>
    </location>
</feature>
<dbReference type="PANTHER" id="PTHR43738:SF1">
    <property type="entry name" value="HEMIN TRANSPORT SYSTEM PERMEASE PROTEIN HRTB-RELATED"/>
    <property type="match status" value="1"/>
</dbReference>
<dbReference type="InterPro" id="IPR051125">
    <property type="entry name" value="ABC-4/HrtB_transporter"/>
</dbReference>
<dbReference type="Pfam" id="PF12704">
    <property type="entry name" value="MacB_PCD"/>
    <property type="match status" value="1"/>
</dbReference>
<evidence type="ECO:0000256" key="2">
    <source>
        <dbReference type="ARBA" id="ARBA00008697"/>
    </source>
</evidence>
<keyword evidence="7 11" id="KW-0812">Transmembrane</keyword>
<evidence type="ECO:0000256" key="11">
    <source>
        <dbReference type="SAM" id="Phobius"/>
    </source>
</evidence>
<feature type="domain" description="ABC3 transporter permease C-terminal" evidence="12">
    <location>
        <begin position="234"/>
        <end position="345"/>
    </location>
</feature>
<dbReference type="InterPro" id="IPR003838">
    <property type="entry name" value="ABC3_permease_C"/>
</dbReference>
<comment type="subunit">
    <text evidence="3">The complex is composed of two ATP-binding proteins (HrtA), two transmembrane proteins (HrtB) and a solute-binding protein.</text>
</comment>
<keyword evidence="5" id="KW-0813">Transport</keyword>
<feature type="transmembrane region" description="Helical" evidence="11">
    <location>
        <begin position="275"/>
        <end position="305"/>
    </location>
</feature>
<comment type="caution">
    <text evidence="14">The sequence shown here is derived from an EMBL/GenBank/DDBJ whole genome shotgun (WGS) entry which is preliminary data.</text>
</comment>
<evidence type="ECO:0000256" key="4">
    <source>
        <dbReference type="ARBA" id="ARBA00016962"/>
    </source>
</evidence>
<evidence type="ECO:0000313" key="15">
    <source>
        <dbReference type="Proteomes" id="UP000005413"/>
    </source>
</evidence>
<evidence type="ECO:0000256" key="3">
    <source>
        <dbReference type="ARBA" id="ARBA00011131"/>
    </source>
</evidence>
<organism evidence="14 15">
    <name type="scientific">Staphylococcus simiae CCM 7213 = CCUG 51256</name>
    <dbReference type="NCBI Taxonomy" id="911238"/>
    <lineage>
        <taxon>Bacteria</taxon>
        <taxon>Bacillati</taxon>
        <taxon>Bacillota</taxon>
        <taxon>Bacilli</taxon>
        <taxon>Bacillales</taxon>
        <taxon>Staphylococcaceae</taxon>
        <taxon>Staphylococcus</taxon>
    </lineage>
</organism>
<evidence type="ECO:0000256" key="10">
    <source>
        <dbReference type="ARBA" id="ARBA00024973"/>
    </source>
</evidence>
<feature type="transmembrane region" description="Helical" evidence="11">
    <location>
        <begin position="234"/>
        <end position="254"/>
    </location>
</feature>
<evidence type="ECO:0000256" key="7">
    <source>
        <dbReference type="ARBA" id="ARBA00022692"/>
    </source>
</evidence>
<gene>
    <name evidence="14" type="ORF">SS7213T_01963</name>
</gene>
<evidence type="ECO:0000259" key="12">
    <source>
        <dbReference type="Pfam" id="PF02687"/>
    </source>
</evidence>
<feature type="domain" description="MacB-like periplasmic core" evidence="13">
    <location>
        <begin position="18"/>
        <end position="196"/>
    </location>
</feature>
<dbReference type="InterPro" id="IPR025857">
    <property type="entry name" value="MacB_PCD"/>
</dbReference>
<accession>G5JG28</accession>
<evidence type="ECO:0000256" key="5">
    <source>
        <dbReference type="ARBA" id="ARBA00022448"/>
    </source>
</evidence>
<dbReference type="AlphaFoldDB" id="G5JG28"/>
<keyword evidence="9 11" id="KW-0472">Membrane</keyword>
<evidence type="ECO:0000259" key="13">
    <source>
        <dbReference type="Pfam" id="PF12704"/>
    </source>
</evidence>
<sequence length="353" mass="39692">MDMKLALKEILFYKFRYTLITIIILLLGIMVLFISGLAQGLGRENIALFEQFHNDKYIVEKMKQPQIEKSQLTISQQQQINKVIKQQPYQLNPQTLKLADKDQDVMTMNDHKAHHFKLKEGHYPTNNHEVAINDKLAVNDVKVGSHIQFKGHKQSYKVVGILNETMYAHSSIVLLNTSDFKQLNQQYSVFYPVSSLTNAQQHKIEQIKGVSVVSEKDLTNNIASYQAEQAPLNMMIVSLFVITAIVLTAFFYVMTIQKISQIGILKAIGIKTRHLISALLIQILVLTIIGVVIAIGIIALLSLVMPITMPFYLTMQNILLMIVIFIIVAMIGASLSFVKVIKVDPIAAIGGTE</sequence>
<dbReference type="Proteomes" id="UP000005413">
    <property type="component" value="Unassembled WGS sequence"/>
</dbReference>
<evidence type="ECO:0000256" key="1">
    <source>
        <dbReference type="ARBA" id="ARBA00004651"/>
    </source>
</evidence>
<dbReference type="Pfam" id="PF02687">
    <property type="entry name" value="FtsX"/>
    <property type="match status" value="1"/>
</dbReference>
<dbReference type="EMBL" id="AEUN01000038">
    <property type="protein sequence ID" value="EHJ08860.1"/>
    <property type="molecule type" value="Genomic_DNA"/>
</dbReference>
<dbReference type="PATRIC" id="fig|911238.3.peg.363"/>
<keyword evidence="6" id="KW-1003">Cell membrane</keyword>
<keyword evidence="15" id="KW-1185">Reference proteome</keyword>
<evidence type="ECO:0000313" key="14">
    <source>
        <dbReference type="EMBL" id="EHJ08860.1"/>
    </source>
</evidence>